<dbReference type="PATRIC" id="fig|294.194.peg.2362"/>
<organism evidence="1 2">
    <name type="scientific">Pseudomonas fluorescens</name>
    <dbReference type="NCBI Taxonomy" id="294"/>
    <lineage>
        <taxon>Bacteria</taxon>
        <taxon>Pseudomonadati</taxon>
        <taxon>Pseudomonadota</taxon>
        <taxon>Gammaproteobacteria</taxon>
        <taxon>Pseudomonadales</taxon>
        <taxon>Pseudomonadaceae</taxon>
        <taxon>Pseudomonas</taxon>
    </lineage>
</organism>
<accession>A0A109LKU9</accession>
<evidence type="ECO:0000313" key="2">
    <source>
        <dbReference type="Proteomes" id="UP000061348"/>
    </source>
</evidence>
<dbReference type="AlphaFoldDB" id="A0A109LKU9"/>
<reference evidence="1 2" key="1">
    <citation type="submission" date="2015-05" db="EMBL/GenBank/DDBJ databases">
        <title>A genomic and transcriptomic approach to investigate the blue pigment phenotype in Pseudomonas fluorescens.</title>
        <authorList>
            <person name="Andreani N.A."/>
            <person name="Cardazzo B."/>
        </authorList>
    </citation>
    <scope>NUCLEOTIDE SEQUENCE [LARGE SCALE GENOMIC DNA]</scope>
    <source>
        <strain evidence="1 2">Ps_22</strain>
    </source>
</reference>
<gene>
    <name evidence="1" type="ORF">PFLmoz3_02138</name>
</gene>
<comment type="caution">
    <text evidence="1">The sequence shown here is derived from an EMBL/GenBank/DDBJ whole genome shotgun (WGS) entry which is preliminary data.</text>
</comment>
<evidence type="ECO:0008006" key="3">
    <source>
        <dbReference type="Google" id="ProtNLM"/>
    </source>
</evidence>
<sequence>MTSDFDMALFLRPVLKGAHATRQRHIRQAGRMHEAIRERWGCATPWSWKKKHTRWFFEHYLRYSAPATVYYYELTAGLIRRRRESIKLTVSSIWISAHQAVVSRN</sequence>
<name>A0A109LKU9_PSEFL</name>
<dbReference type="RefSeq" id="WP_078481498.1">
    <property type="nucleotide sequence ID" value="NZ_LCYA01000052.1"/>
</dbReference>
<evidence type="ECO:0000313" key="1">
    <source>
        <dbReference type="EMBL" id="KWV89235.1"/>
    </source>
</evidence>
<dbReference type="Proteomes" id="UP000061348">
    <property type="component" value="Unassembled WGS sequence"/>
</dbReference>
<dbReference type="EMBL" id="LCYA01000052">
    <property type="protein sequence ID" value="KWV89235.1"/>
    <property type="molecule type" value="Genomic_DNA"/>
</dbReference>
<protein>
    <recommendedName>
        <fullName evidence="3">Prophage PssSM-03</fullName>
    </recommendedName>
</protein>
<proteinExistence type="predicted"/>